<evidence type="ECO:0000259" key="5">
    <source>
        <dbReference type="Pfam" id="PF04355"/>
    </source>
</evidence>
<evidence type="ECO:0000313" key="7">
    <source>
        <dbReference type="Proteomes" id="UP000033070"/>
    </source>
</evidence>
<dbReference type="Proteomes" id="UP000033070">
    <property type="component" value="Chromosome"/>
</dbReference>
<dbReference type="GO" id="GO:0030674">
    <property type="term" value="F:protein-macromolecule adaptor activity"/>
    <property type="evidence" value="ECO:0007669"/>
    <property type="project" value="TreeGrafter"/>
</dbReference>
<dbReference type="KEGG" id="fam:OYT1_ch2394"/>
<dbReference type="RefSeq" id="WP_232013180.1">
    <property type="nucleotide sequence ID" value="NZ_AP018738.1"/>
</dbReference>
<keyword evidence="7" id="KW-1185">Reference proteome</keyword>
<dbReference type="Pfam" id="PF04355">
    <property type="entry name" value="BamE"/>
    <property type="match status" value="1"/>
</dbReference>
<dbReference type="PANTHER" id="PTHR37482:SF1">
    <property type="entry name" value="OUTER MEMBRANE PROTEIN ASSEMBLY FACTOR BAME"/>
    <property type="match status" value="1"/>
</dbReference>
<keyword evidence="2 4" id="KW-0472">Membrane</keyword>
<dbReference type="InterPro" id="IPR007450">
    <property type="entry name" value="BamE_dom"/>
</dbReference>
<sequence>MRPFLSSLADTMRFLLLILTLLLASCSGVLTPHMIEIRQGNVITPEMRERVKIGMTRLQVKAALGTPMIADPFHANRWDYVYRLEQEGELVGQTRLTAYFEDEVLVRLEDGPTLGAKQ</sequence>
<keyword evidence="4" id="KW-0564">Palmitate</keyword>
<name>A0A2Z6GEY3_9PROT</name>
<dbReference type="GO" id="GO:0051205">
    <property type="term" value="P:protein insertion into membrane"/>
    <property type="evidence" value="ECO:0007669"/>
    <property type="project" value="UniProtKB-UniRule"/>
</dbReference>
<proteinExistence type="inferred from homology"/>
<dbReference type="EMBL" id="AP018738">
    <property type="protein sequence ID" value="BBE51909.1"/>
    <property type="molecule type" value="Genomic_DNA"/>
</dbReference>
<keyword evidence="1 4" id="KW-0732">Signal</keyword>
<dbReference type="InterPro" id="IPR026592">
    <property type="entry name" value="BamE"/>
</dbReference>
<feature type="domain" description="Outer membrane protein assembly factor BamE" evidence="5">
    <location>
        <begin position="40"/>
        <end position="107"/>
    </location>
</feature>
<organism evidence="6 7">
    <name type="scientific">Ferriphaselus amnicola</name>
    <dbReference type="NCBI Taxonomy" id="1188319"/>
    <lineage>
        <taxon>Bacteria</taxon>
        <taxon>Pseudomonadati</taxon>
        <taxon>Pseudomonadota</taxon>
        <taxon>Betaproteobacteria</taxon>
        <taxon>Nitrosomonadales</taxon>
        <taxon>Gallionellaceae</taxon>
        <taxon>Ferriphaselus</taxon>
    </lineage>
</organism>
<dbReference type="GO" id="GO:1990063">
    <property type="term" value="C:Bam protein complex"/>
    <property type="evidence" value="ECO:0007669"/>
    <property type="project" value="TreeGrafter"/>
</dbReference>
<comment type="function">
    <text evidence="4">Part of the outer membrane protein assembly complex, which is involved in assembly and insertion of beta-barrel proteins into the outer membrane.</text>
</comment>
<evidence type="ECO:0000256" key="1">
    <source>
        <dbReference type="ARBA" id="ARBA00022729"/>
    </source>
</evidence>
<evidence type="ECO:0000256" key="3">
    <source>
        <dbReference type="ARBA" id="ARBA00023237"/>
    </source>
</evidence>
<evidence type="ECO:0000313" key="6">
    <source>
        <dbReference type="EMBL" id="BBE51909.1"/>
    </source>
</evidence>
<reference evidence="6 7" key="1">
    <citation type="submission" date="2018-06" db="EMBL/GenBank/DDBJ databases">
        <title>OYT1 Genome Sequencing.</title>
        <authorList>
            <person name="Kato S."/>
            <person name="Itoh T."/>
            <person name="Ohkuma M."/>
        </authorList>
    </citation>
    <scope>NUCLEOTIDE SEQUENCE [LARGE SCALE GENOMIC DNA]</scope>
    <source>
        <strain evidence="6 7">OYT1</strain>
    </source>
</reference>
<evidence type="ECO:0000256" key="2">
    <source>
        <dbReference type="ARBA" id="ARBA00023136"/>
    </source>
</evidence>
<dbReference type="InterPro" id="IPR037873">
    <property type="entry name" value="BamE-like"/>
</dbReference>
<dbReference type="STRING" id="1188319.OYT1_01470"/>
<dbReference type="PROSITE" id="PS51257">
    <property type="entry name" value="PROKAR_LIPOPROTEIN"/>
    <property type="match status" value="1"/>
</dbReference>
<keyword evidence="3 4" id="KW-0998">Cell outer membrane</keyword>
<comment type="similarity">
    <text evidence="4">Belongs to the BamE family.</text>
</comment>
<dbReference type="AlphaFoldDB" id="A0A2Z6GEY3"/>
<dbReference type="HAMAP" id="MF_00925">
    <property type="entry name" value="OM_assembly_BamE"/>
    <property type="match status" value="1"/>
</dbReference>
<protein>
    <recommendedName>
        <fullName evidence="4">Outer membrane protein assembly factor BamE</fullName>
    </recommendedName>
</protein>
<accession>A0A2Z6GEY3</accession>
<dbReference type="GO" id="GO:0043165">
    <property type="term" value="P:Gram-negative-bacterium-type cell outer membrane assembly"/>
    <property type="evidence" value="ECO:0007669"/>
    <property type="project" value="UniProtKB-UniRule"/>
</dbReference>
<comment type="subcellular location">
    <subcellularLocation>
        <location evidence="4">Cell outer membrane</location>
        <topology evidence="4">Lipid-anchor</topology>
    </subcellularLocation>
</comment>
<comment type="subunit">
    <text evidence="4">Part of the Bam complex.</text>
</comment>
<gene>
    <name evidence="4" type="primary">bamE</name>
    <name evidence="6" type="ORF">OYT1_ch2394</name>
</gene>
<dbReference type="PANTHER" id="PTHR37482">
    <property type="entry name" value="OUTER MEMBRANE PROTEIN ASSEMBLY FACTOR BAME"/>
    <property type="match status" value="1"/>
</dbReference>
<evidence type="ECO:0000256" key="4">
    <source>
        <dbReference type="HAMAP-Rule" id="MF_00925"/>
    </source>
</evidence>
<keyword evidence="4" id="KW-0449">Lipoprotein</keyword>
<dbReference type="Gene3D" id="3.30.1450.10">
    <property type="match status" value="1"/>
</dbReference>